<dbReference type="OrthoDB" id="277808at2"/>
<evidence type="ECO:0000313" key="2">
    <source>
        <dbReference type="Proteomes" id="UP000241167"/>
    </source>
</evidence>
<keyword evidence="1" id="KW-0808">Transferase</keyword>
<accession>A0A2P7QUV8</accession>
<dbReference type="RefSeq" id="WP_106511885.1">
    <property type="nucleotide sequence ID" value="NZ_PXYI01000002.1"/>
</dbReference>
<dbReference type="InterPro" id="IPR007577">
    <property type="entry name" value="GlycoTrfase_DXD_sugar-bd_CS"/>
</dbReference>
<gene>
    <name evidence="1" type="ORF">C7I55_05390</name>
</gene>
<dbReference type="SUPFAM" id="SSF53448">
    <property type="entry name" value="Nucleotide-diphospho-sugar transferases"/>
    <property type="match status" value="1"/>
</dbReference>
<dbReference type="InterPro" id="IPR029044">
    <property type="entry name" value="Nucleotide-diphossugar_trans"/>
</dbReference>
<comment type="caution">
    <text evidence="1">The sequence shown here is derived from an EMBL/GenBank/DDBJ whole genome shotgun (WGS) entry which is preliminary data.</text>
</comment>
<name>A0A2P7QUV8_9SPHN</name>
<dbReference type="EMBL" id="PXYI01000002">
    <property type="protein sequence ID" value="PSJ41720.1"/>
    <property type="molecule type" value="Genomic_DNA"/>
</dbReference>
<sequence length="287" mass="32503">MSFDFKVVPQGSGIPRILHQTYARKCLPPALQDNAESLQRRNPNWDYRLYDDADIDRFIAREYGSEMLGRYHLINPAYGAARADLFRYLLMYQVGGVYLDIKSTATTPLDEITTSGRKLLLAKWDNGTGGSHENWGLQRGLEHVGGGEFQQWHIIASPGHPLLRAVIDYVLGNIERYRPWRDGVGREAVFRLTGPVAYTLAITPLLNRYECTVLPNERMLGLEYSVVAGEQHRTFFRGHYAERTDSIIRMSGVSRPLAAGYSAGKRMRRHLGRLKAQMGSLVRAFMG</sequence>
<dbReference type="Pfam" id="PF04488">
    <property type="entry name" value="Gly_transf_sug"/>
    <property type="match status" value="1"/>
</dbReference>
<organism evidence="1 2">
    <name type="scientific">Allosphingosinicella deserti</name>
    <dbReference type="NCBI Taxonomy" id="2116704"/>
    <lineage>
        <taxon>Bacteria</taxon>
        <taxon>Pseudomonadati</taxon>
        <taxon>Pseudomonadota</taxon>
        <taxon>Alphaproteobacteria</taxon>
        <taxon>Sphingomonadales</taxon>
        <taxon>Sphingomonadaceae</taxon>
        <taxon>Allosphingosinicella</taxon>
    </lineage>
</organism>
<dbReference type="PANTHER" id="PTHR31834">
    <property type="entry name" value="INITIATION-SPECIFIC ALPHA-1,6-MANNOSYLTRANSFERASE"/>
    <property type="match status" value="1"/>
</dbReference>
<protein>
    <submittedName>
        <fullName evidence="1">Glycosyltransferase</fullName>
    </submittedName>
</protein>
<dbReference type="GO" id="GO:0000009">
    <property type="term" value="F:alpha-1,6-mannosyltransferase activity"/>
    <property type="evidence" value="ECO:0007669"/>
    <property type="project" value="InterPro"/>
</dbReference>
<keyword evidence="2" id="KW-1185">Reference proteome</keyword>
<dbReference type="GO" id="GO:0006487">
    <property type="term" value="P:protein N-linked glycosylation"/>
    <property type="evidence" value="ECO:0007669"/>
    <property type="project" value="TreeGrafter"/>
</dbReference>
<reference evidence="1 2" key="1">
    <citation type="submission" date="2018-03" db="EMBL/GenBank/DDBJ databases">
        <title>The draft genome of Sphingosinicella sp. GL-C-18.</title>
        <authorList>
            <person name="Liu L."/>
            <person name="Li L."/>
            <person name="Liang L."/>
            <person name="Zhang X."/>
            <person name="Wang T."/>
        </authorList>
    </citation>
    <scope>NUCLEOTIDE SEQUENCE [LARGE SCALE GENOMIC DNA]</scope>
    <source>
        <strain evidence="1 2">GL-C-18</strain>
    </source>
</reference>
<dbReference type="Proteomes" id="UP000241167">
    <property type="component" value="Unassembled WGS sequence"/>
</dbReference>
<dbReference type="Gene3D" id="3.90.550.20">
    <property type="match status" value="1"/>
</dbReference>
<proteinExistence type="predicted"/>
<dbReference type="InterPro" id="IPR039367">
    <property type="entry name" value="Och1-like"/>
</dbReference>
<evidence type="ECO:0000313" key="1">
    <source>
        <dbReference type="EMBL" id="PSJ41720.1"/>
    </source>
</evidence>
<dbReference type="PANTHER" id="PTHR31834:SF1">
    <property type="entry name" value="INITIATION-SPECIFIC ALPHA-1,6-MANNOSYLTRANSFERASE"/>
    <property type="match status" value="1"/>
</dbReference>
<dbReference type="AlphaFoldDB" id="A0A2P7QUV8"/>